<dbReference type="Pfam" id="PF21712">
    <property type="entry name" value="RASSF8-10_RA"/>
    <property type="match status" value="1"/>
</dbReference>
<dbReference type="Proteomes" id="UP001519460">
    <property type="component" value="Unassembled WGS sequence"/>
</dbReference>
<evidence type="ECO:0000313" key="3">
    <source>
        <dbReference type="Proteomes" id="UP001519460"/>
    </source>
</evidence>
<evidence type="ECO:0000259" key="1">
    <source>
        <dbReference type="Pfam" id="PF21712"/>
    </source>
</evidence>
<gene>
    <name evidence="2" type="ORF">BaRGS_00035095</name>
</gene>
<dbReference type="AlphaFoldDB" id="A0ABD0JFS2"/>
<dbReference type="EMBL" id="JACVVK020000461">
    <property type="protein sequence ID" value="KAK7473698.1"/>
    <property type="molecule type" value="Genomic_DNA"/>
</dbReference>
<sequence>MYFALVSTATSSSEEESPLILNVHNDNGGGRVTQLPLTPDITGQDVLDCVRDPGYRMVHLVARWQDQEFLVLPTDSICTLLKEFLDSSSASDDEGQGYYGVQFIVRYEGVDTAHFFGPEDALVTSDILSASLARPWQGREELTSRKPENTNFRWFIPFPTQRQRMTKRM</sequence>
<reference evidence="2 3" key="1">
    <citation type="journal article" date="2023" name="Sci. Data">
        <title>Genome assembly of the Korean intertidal mud-creeper Batillaria attramentaria.</title>
        <authorList>
            <person name="Patra A.K."/>
            <person name="Ho P.T."/>
            <person name="Jun S."/>
            <person name="Lee S.J."/>
            <person name="Kim Y."/>
            <person name="Won Y.J."/>
        </authorList>
    </citation>
    <scope>NUCLEOTIDE SEQUENCE [LARGE SCALE GENOMIC DNA]</scope>
    <source>
        <strain evidence="2">Wonlab-2016</strain>
    </source>
</reference>
<organism evidence="2 3">
    <name type="scientific">Batillaria attramentaria</name>
    <dbReference type="NCBI Taxonomy" id="370345"/>
    <lineage>
        <taxon>Eukaryota</taxon>
        <taxon>Metazoa</taxon>
        <taxon>Spiralia</taxon>
        <taxon>Lophotrochozoa</taxon>
        <taxon>Mollusca</taxon>
        <taxon>Gastropoda</taxon>
        <taxon>Caenogastropoda</taxon>
        <taxon>Sorbeoconcha</taxon>
        <taxon>Cerithioidea</taxon>
        <taxon>Batillariidae</taxon>
        <taxon>Batillaria</taxon>
    </lineage>
</organism>
<keyword evidence="3" id="KW-1185">Reference proteome</keyword>
<feature type="domain" description="Ras association" evidence="1">
    <location>
        <begin position="20"/>
        <end position="84"/>
    </location>
</feature>
<proteinExistence type="predicted"/>
<comment type="caution">
    <text evidence="2">The sequence shown here is derived from an EMBL/GenBank/DDBJ whole genome shotgun (WGS) entry which is preliminary data.</text>
</comment>
<evidence type="ECO:0000313" key="2">
    <source>
        <dbReference type="EMBL" id="KAK7473698.1"/>
    </source>
</evidence>
<protein>
    <recommendedName>
        <fullName evidence="1">Ras association domain-containing protein</fullName>
    </recommendedName>
</protein>
<accession>A0ABD0JFS2</accession>
<dbReference type="Gene3D" id="3.10.20.90">
    <property type="entry name" value="Phosphatidylinositol 3-kinase Catalytic Subunit, Chain A, domain 1"/>
    <property type="match status" value="1"/>
</dbReference>
<name>A0ABD0JFS2_9CAEN</name>
<dbReference type="InterPro" id="IPR048945">
    <property type="entry name" value="RASSF8/10_RA"/>
</dbReference>